<dbReference type="Gene3D" id="3.30.70.60">
    <property type="match status" value="1"/>
</dbReference>
<dbReference type="EMBL" id="JACOFZ010000001">
    <property type="protein sequence ID" value="MBC3879959.1"/>
    <property type="molecule type" value="Genomic_DNA"/>
</dbReference>
<accession>A0A923KS11</accession>
<sequence length="183" mass="21307">MLRHFFPYLRFHFRRALHTQLGWLLACLAAFVILVVAIVLWTWQWNQLYSLKQEASRLQTAVVQRQQENAETAKKIQAPIVLPAFHNASFIRSLHKVAGRSHLALNEMSYVLDEAPTQPYLRYRIQFSVLSNYPSLRRFIKDMHAEFGHVTLDSMSCSREDITFAELNCDLSFTAFFARGERG</sequence>
<evidence type="ECO:0000313" key="2">
    <source>
        <dbReference type="EMBL" id="MBC3879959.1"/>
    </source>
</evidence>
<protein>
    <submittedName>
        <fullName evidence="2">Uncharacterized protein</fullName>
    </submittedName>
</protein>
<reference evidence="2" key="1">
    <citation type="submission" date="2020-08" db="EMBL/GenBank/DDBJ databases">
        <title>Novel species isolated from subtropical streams in China.</title>
        <authorList>
            <person name="Lu H."/>
        </authorList>
    </citation>
    <scope>NUCLEOTIDE SEQUENCE</scope>
    <source>
        <strain evidence="2">LX22W</strain>
    </source>
</reference>
<keyword evidence="3" id="KW-1185">Reference proteome</keyword>
<dbReference type="RefSeq" id="WP_186915488.1">
    <property type="nucleotide sequence ID" value="NZ_JACOFZ010000001.1"/>
</dbReference>
<proteinExistence type="predicted"/>
<evidence type="ECO:0000256" key="1">
    <source>
        <dbReference type="SAM" id="Phobius"/>
    </source>
</evidence>
<keyword evidence="1" id="KW-0812">Transmembrane</keyword>
<keyword evidence="1" id="KW-1133">Transmembrane helix</keyword>
<dbReference type="Proteomes" id="UP000627446">
    <property type="component" value="Unassembled WGS sequence"/>
</dbReference>
<dbReference type="AlphaFoldDB" id="A0A923KS11"/>
<dbReference type="PROSITE" id="PS51257">
    <property type="entry name" value="PROKAR_LIPOPROTEIN"/>
    <property type="match status" value="1"/>
</dbReference>
<feature type="transmembrane region" description="Helical" evidence="1">
    <location>
        <begin position="21"/>
        <end position="43"/>
    </location>
</feature>
<dbReference type="InterPro" id="IPR014717">
    <property type="entry name" value="Transl_elong_EF1B/ribsomal_bS6"/>
</dbReference>
<keyword evidence="1" id="KW-0472">Membrane</keyword>
<name>A0A923KS11_9BURK</name>
<evidence type="ECO:0000313" key="3">
    <source>
        <dbReference type="Proteomes" id="UP000627446"/>
    </source>
</evidence>
<gene>
    <name evidence="2" type="ORF">H8K36_01095</name>
</gene>
<comment type="caution">
    <text evidence="2">The sequence shown here is derived from an EMBL/GenBank/DDBJ whole genome shotgun (WGS) entry which is preliminary data.</text>
</comment>
<organism evidence="2 3">
    <name type="scientific">Undibacterium nitidum</name>
    <dbReference type="NCBI Taxonomy" id="2762298"/>
    <lineage>
        <taxon>Bacteria</taxon>
        <taxon>Pseudomonadati</taxon>
        <taxon>Pseudomonadota</taxon>
        <taxon>Betaproteobacteria</taxon>
        <taxon>Burkholderiales</taxon>
        <taxon>Oxalobacteraceae</taxon>
        <taxon>Undibacterium</taxon>
    </lineage>
</organism>